<sequence length="88" mass="8660">MVAFMLAEASAINATRISWVYWVAPATGRAAGSGGKTVDAGGVTVTVPESADAGTALKAPIEAVSAALLSVTQAMRNRVVGLAGKGGS</sequence>
<comment type="caution">
    <text evidence="1">The sequence shown here is derived from an EMBL/GenBank/DDBJ whole genome shotgun (WGS) entry which is preliminary data.</text>
</comment>
<proteinExistence type="predicted"/>
<evidence type="ECO:0000313" key="2">
    <source>
        <dbReference type="Proteomes" id="UP000630097"/>
    </source>
</evidence>
<protein>
    <submittedName>
        <fullName evidence="1">Uncharacterized protein</fullName>
    </submittedName>
</protein>
<organism evidence="1 2">
    <name type="scientific">Planotetraspora kaengkrachanensis</name>
    <dbReference type="NCBI Taxonomy" id="575193"/>
    <lineage>
        <taxon>Bacteria</taxon>
        <taxon>Bacillati</taxon>
        <taxon>Actinomycetota</taxon>
        <taxon>Actinomycetes</taxon>
        <taxon>Streptosporangiales</taxon>
        <taxon>Streptosporangiaceae</taxon>
        <taxon>Planotetraspora</taxon>
    </lineage>
</organism>
<dbReference type="Proteomes" id="UP000630097">
    <property type="component" value="Unassembled WGS sequence"/>
</dbReference>
<evidence type="ECO:0000313" key="1">
    <source>
        <dbReference type="EMBL" id="GIG78360.1"/>
    </source>
</evidence>
<accession>A0A8J3M6X4</accession>
<keyword evidence="2" id="KW-1185">Reference proteome</keyword>
<dbReference type="EMBL" id="BONV01000004">
    <property type="protein sequence ID" value="GIG78360.1"/>
    <property type="molecule type" value="Genomic_DNA"/>
</dbReference>
<name>A0A8J3M6X4_9ACTN</name>
<reference evidence="1 2" key="1">
    <citation type="submission" date="2021-01" db="EMBL/GenBank/DDBJ databases">
        <title>Whole genome shotgun sequence of Planotetraspora kaengkrachanensis NBRC 104272.</title>
        <authorList>
            <person name="Komaki H."/>
            <person name="Tamura T."/>
        </authorList>
    </citation>
    <scope>NUCLEOTIDE SEQUENCE [LARGE SCALE GENOMIC DNA]</scope>
    <source>
        <strain evidence="1 2">NBRC 104272</strain>
    </source>
</reference>
<dbReference type="AlphaFoldDB" id="A0A8J3M6X4"/>
<gene>
    <name evidence="1" type="ORF">Pka01_14870</name>
</gene>